<dbReference type="GO" id="GO:0035005">
    <property type="term" value="F:1-phosphatidylinositol-4-phosphate 3-kinase activity"/>
    <property type="evidence" value="ECO:0007669"/>
    <property type="project" value="UniProtKB-EC"/>
</dbReference>
<dbReference type="GO" id="GO:0005886">
    <property type="term" value="C:plasma membrane"/>
    <property type="evidence" value="ECO:0007669"/>
    <property type="project" value="TreeGrafter"/>
</dbReference>
<dbReference type="Gene3D" id="1.25.40.70">
    <property type="entry name" value="Phosphatidylinositol 3-kinase, accessory domain (PIK)"/>
    <property type="match status" value="1"/>
</dbReference>
<feature type="domain" description="PI3K-RBD" evidence="14">
    <location>
        <begin position="534"/>
        <end position="623"/>
    </location>
</feature>
<evidence type="ECO:0000259" key="11">
    <source>
        <dbReference type="PROSITE" id="PS50195"/>
    </source>
</evidence>
<evidence type="ECO:0000256" key="5">
    <source>
        <dbReference type="ARBA" id="ARBA00023098"/>
    </source>
</evidence>
<protein>
    <submittedName>
        <fullName evidence="16">Phosphatidylinositol 4-phosphate 3-kinase C2 domain-containing subunit beta</fullName>
    </submittedName>
</protein>
<keyword evidence="4" id="KW-0067">ATP-binding</keyword>
<feature type="compositionally biased region" description="Low complexity" evidence="9">
    <location>
        <begin position="134"/>
        <end position="159"/>
    </location>
</feature>
<evidence type="ECO:0000256" key="9">
    <source>
        <dbReference type="SAM" id="MobiDB-lite"/>
    </source>
</evidence>
<dbReference type="InterPro" id="IPR018936">
    <property type="entry name" value="PI3/4_kinase_CS"/>
</dbReference>
<comment type="catalytic activity">
    <reaction evidence="7">
        <text>a 1,2-diacyl-sn-glycero-3-phospho-(1D-myo-inositol 4-phosphate) + ATP = a 1,2-diacyl-sn-glycero-3-phospho-(1D-myo-inositol-3,4-bisphosphate) + ADP + H(+)</text>
        <dbReference type="Rhea" id="RHEA:18373"/>
        <dbReference type="ChEBI" id="CHEBI:15378"/>
        <dbReference type="ChEBI" id="CHEBI:30616"/>
        <dbReference type="ChEBI" id="CHEBI:57658"/>
        <dbReference type="ChEBI" id="CHEBI:58178"/>
        <dbReference type="ChEBI" id="CHEBI:456216"/>
        <dbReference type="EC" id="2.7.1.154"/>
    </reaction>
    <physiologicalReaction direction="left-to-right" evidence="7">
        <dbReference type="Rhea" id="RHEA:18374"/>
    </physiologicalReaction>
</comment>
<dbReference type="SUPFAM" id="SSF54236">
    <property type="entry name" value="Ubiquitin-like"/>
    <property type="match status" value="1"/>
</dbReference>
<feature type="compositionally biased region" description="Acidic residues" evidence="9">
    <location>
        <begin position="414"/>
        <end position="424"/>
    </location>
</feature>
<feature type="region of interest" description="Disordered" evidence="9">
    <location>
        <begin position="388"/>
        <end position="435"/>
    </location>
</feature>
<dbReference type="InterPro" id="IPR000008">
    <property type="entry name" value="C2_dom"/>
</dbReference>
<feature type="compositionally biased region" description="Polar residues" evidence="9">
    <location>
        <begin position="210"/>
        <end position="219"/>
    </location>
</feature>
<reference evidence="16" key="1">
    <citation type="submission" date="2021-10" db="EMBL/GenBank/DDBJ databases">
        <title>Tropical sea cucumber genome reveals ecological adaptation and Cuvierian tubules defense mechanism.</title>
        <authorList>
            <person name="Chen T."/>
        </authorList>
    </citation>
    <scope>NUCLEOTIDE SEQUENCE</scope>
    <source>
        <strain evidence="16">Nanhai2018</strain>
        <tissue evidence="16">Muscle</tissue>
    </source>
</reference>
<evidence type="ECO:0000259" key="15">
    <source>
        <dbReference type="PROSITE" id="PS51547"/>
    </source>
</evidence>
<dbReference type="InterPro" id="IPR001263">
    <property type="entry name" value="PI3K_accessory_dom"/>
</dbReference>
<dbReference type="Gene3D" id="3.30.1010.10">
    <property type="entry name" value="Phosphatidylinositol 3-kinase Catalytic Subunit, Chain A, domain 4"/>
    <property type="match status" value="1"/>
</dbReference>
<keyword evidence="3" id="KW-0418">Kinase</keyword>
<dbReference type="PROSITE" id="PS50290">
    <property type="entry name" value="PI3_4_KINASE_3"/>
    <property type="match status" value="1"/>
</dbReference>
<dbReference type="PROSITE" id="PS50330">
    <property type="entry name" value="UIM"/>
    <property type="match status" value="1"/>
</dbReference>
<keyword evidence="2" id="KW-0547">Nucleotide-binding</keyword>
<dbReference type="FunFam" id="3.30.1010.10:FF:000001">
    <property type="entry name" value="Phosphatidylinositol 4-phosphate 3-kinase C2 domain-containing subunit beta"/>
    <property type="match status" value="1"/>
</dbReference>
<evidence type="ECO:0000259" key="14">
    <source>
        <dbReference type="PROSITE" id="PS51546"/>
    </source>
</evidence>
<feature type="region of interest" description="Disordered" evidence="9">
    <location>
        <begin position="116"/>
        <end position="197"/>
    </location>
</feature>
<feature type="domain" description="PX" evidence="11">
    <location>
        <begin position="1495"/>
        <end position="1612"/>
    </location>
</feature>
<dbReference type="SUPFAM" id="SSF64268">
    <property type="entry name" value="PX domain"/>
    <property type="match status" value="1"/>
</dbReference>
<dbReference type="SMART" id="SM00239">
    <property type="entry name" value="C2"/>
    <property type="match status" value="1"/>
</dbReference>
<organism evidence="16 17">
    <name type="scientific">Holothuria leucospilota</name>
    <name type="common">Black long sea cucumber</name>
    <name type="synonym">Mertensiothuria leucospilota</name>
    <dbReference type="NCBI Taxonomy" id="206669"/>
    <lineage>
        <taxon>Eukaryota</taxon>
        <taxon>Metazoa</taxon>
        <taxon>Echinodermata</taxon>
        <taxon>Eleutherozoa</taxon>
        <taxon>Echinozoa</taxon>
        <taxon>Holothuroidea</taxon>
        <taxon>Aspidochirotacea</taxon>
        <taxon>Aspidochirotida</taxon>
        <taxon>Holothuriidae</taxon>
        <taxon>Holothuria</taxon>
    </lineage>
</organism>
<evidence type="ECO:0000259" key="10">
    <source>
        <dbReference type="PROSITE" id="PS50004"/>
    </source>
</evidence>
<dbReference type="GO" id="GO:0016477">
    <property type="term" value="P:cell migration"/>
    <property type="evidence" value="ECO:0007669"/>
    <property type="project" value="TreeGrafter"/>
</dbReference>
<dbReference type="SUPFAM" id="SSF49562">
    <property type="entry name" value="C2 domain (Calcium/lipid-binding domain, CaLB)"/>
    <property type="match status" value="2"/>
</dbReference>
<dbReference type="InterPro" id="IPR036871">
    <property type="entry name" value="PX_dom_sf"/>
</dbReference>
<dbReference type="PROSITE" id="PS51547">
    <property type="entry name" value="C2_PI3K"/>
    <property type="match status" value="1"/>
</dbReference>
<keyword evidence="17" id="KW-1185">Reference proteome</keyword>
<dbReference type="InterPro" id="IPR036940">
    <property type="entry name" value="PI3/4_kinase_cat_sf"/>
</dbReference>
<dbReference type="Proteomes" id="UP001152320">
    <property type="component" value="Chromosome 19"/>
</dbReference>
<feature type="compositionally biased region" description="Low complexity" evidence="9">
    <location>
        <begin position="277"/>
        <end position="286"/>
    </location>
</feature>
<dbReference type="Pfam" id="PF00792">
    <property type="entry name" value="PI3K_C2"/>
    <property type="match status" value="1"/>
</dbReference>
<comment type="catalytic activity">
    <reaction evidence="6">
        <text>a 1,2-diacyl-sn-glycero-3-phospho-(1D-myo-inositol) + ATP = a 1,2-diacyl-sn-glycero-3-phospho-(1D-myo-inositol-3-phosphate) + ADP + H(+)</text>
        <dbReference type="Rhea" id="RHEA:12709"/>
        <dbReference type="ChEBI" id="CHEBI:15378"/>
        <dbReference type="ChEBI" id="CHEBI:30616"/>
        <dbReference type="ChEBI" id="CHEBI:57880"/>
        <dbReference type="ChEBI" id="CHEBI:58088"/>
        <dbReference type="ChEBI" id="CHEBI:456216"/>
        <dbReference type="EC" id="2.7.1.137"/>
    </reaction>
    <physiologicalReaction direction="left-to-right" evidence="6">
        <dbReference type="Rhea" id="RHEA:12710"/>
    </physiologicalReaction>
</comment>
<dbReference type="SMART" id="SM00142">
    <property type="entry name" value="PI3K_C2"/>
    <property type="match status" value="1"/>
</dbReference>
<dbReference type="InterPro" id="IPR042236">
    <property type="entry name" value="PI3K_accessory_sf"/>
</dbReference>
<proteinExistence type="inferred from homology"/>
<dbReference type="SUPFAM" id="SSF56112">
    <property type="entry name" value="Protein kinase-like (PK-like)"/>
    <property type="match status" value="1"/>
</dbReference>
<dbReference type="Pfam" id="PF00454">
    <property type="entry name" value="PI3_PI4_kinase"/>
    <property type="match status" value="1"/>
</dbReference>
<dbReference type="GO" id="GO:0035091">
    <property type="term" value="F:phosphatidylinositol binding"/>
    <property type="evidence" value="ECO:0007669"/>
    <property type="project" value="InterPro"/>
</dbReference>
<dbReference type="GO" id="GO:0048015">
    <property type="term" value="P:phosphatidylinositol-mediated signaling"/>
    <property type="evidence" value="ECO:0007669"/>
    <property type="project" value="TreeGrafter"/>
</dbReference>
<sequence length="1766" mass="198299">METSFSQVGGSTPSREEQQYEEDLKRAIEESLKTQKEEDRRRSFLGYDQPNCPRESLTSAAADSLKSSNGGLEGRGLNSPPDLMSFKFDHVLKNYSNNESEKLTKQQEGLRAASILRGRTSIGSSVGAGTSFGTPSHASSFVTSSSSSFRPMMPSSEESPPLPPRGQSTSSSHRSSWGDRLFQSPSLPPQGVQRNFQVPNSGASAIRTTETTVASNNPFGASFKEPLSPKSSSEMMDSLLHASLESFQADTSKGHRLSQTGNTNISSSFPKSSWTDSRVSSAPSSSNPFETKRLSYQPQQKESSKNLTVLDGSMRRISSQPSFPDFMANGWSTSMPSDLSGGTIKQSRSSDDFETNSGKSGSNLMHFSPAGQTSDEVFDFSYFDPLKSPDMKEDGSNDPLSTEANRGTTIEGEVQGEDMVEEETPPALPPRRPISFPAENSVVKAKAARTRSGHGGVSPTKSWVPSKVMKDVDPSKVFFGDGLYDINSLTDEEGVSFGRRVARIRREYSHLDQVTNPGHVIAPKFSSAPKEEFETSVKIVLYNPCSKDKPVMFTCDVNTSVQHIIIQAWCNTAEGSLDCHPDEYALKLPGRSEYLLNDSILGHYEYVLERRKFDQDVELVLVTQAEISSCLARTLQDDEQQIDITTFTNLIDTPITTTISRQGLDVLIDNFTSESDKVFVALNAQHNVIVEPLIQSVKVICTTLAKVETNAITQAIHRLEANITKSAVEALTKAVFELVDSYCQAFDTDFNKLTAEGQRPPKNGVKDISTKGKRLSVRLDSAHRLPRTWKSSYESFTITLQLYYSGQPIHEKAIESWPTKITTAFFDKLTFAHVIELPIPISQLPRESRLCFILYGIDASSQEKTALGWVLVPLFNYQSVLVSGSHLLGLWPNGKANPIGTCASNLLSMDSVILQVDFLNFKDELVFPSIEMMSASCVRDFRELDESDQSRLKRILQKGSVLKIDGGHGQFLWAKRHYCHHFKWALPQILSVAPTWDWASLPEIYSLLNSWTPLEPLQALQLLHPRFADQEIRYQAVKWMEPLTDDALCDFLPQLVQALKYENYHNSALVSFLLRRSLSSIRIAHYLFWYLQDTLQDEQFKQRAQLILGALLAICGNALRTELQKQKSLMEQLSKIADKVKSVKDVGRLPFLHKALEETPRDLTKNVRLPTCPGLEVNGFKTQACTYFQSFTVPLKLSFHNADILGDDITVMFKVGEDMRQDMLTMQMIRIMDKIWLSEGLDLRMVVFRCMPTGQGRGLVELVPNSETLRKIQVEHGVTGSFKDKPLALWLQKHNPTELEYEKAVENFTYSCAGYCVATYVLGVGDRHNDNIMITKTGHTFHVDFGKFLGNLQMFGNIKRDRTPFVLSSDMAYVINGGDKPTSRFHEFVDLCCEGFNLVRKHADIFLNLFGLMLNTGIAQLSKTEDLKYVQDALKPEATDAEATTMFTRFIEASLGSKATQINFFFHNLAQRNFSASSSTELSFAPKRHSIQTDGKIKSASIFGVQKRYEDEKYYVYIIRIVREGQSEDLPTFIFRRFSEFEELHQKLGILYPHVKLPSLSGHKAVGRTHIRQVAEKRSHELTGYVKHLLQLKEVSECDLVYTFFHPSLRDEKDAGQANQGEKVKAEDKKTNEVAQGQIGGQVKLSLYYQQNALFIVVSHAKDLPARGGSLPDPYVKTYLIPDPYKSTKKKTKVVKKTRNPTYNEVIMYKVTKEEAWHRTVRLTVWNSDLLKDHPYMGGVDIVLEQFDLNSKTTRWFLLGELPTYC</sequence>
<evidence type="ECO:0000259" key="13">
    <source>
        <dbReference type="PROSITE" id="PS51545"/>
    </source>
</evidence>
<dbReference type="InterPro" id="IPR011009">
    <property type="entry name" value="Kinase-like_dom_sf"/>
</dbReference>
<feature type="compositionally biased region" description="Polar residues" evidence="9">
    <location>
        <begin position="56"/>
        <end position="70"/>
    </location>
</feature>
<feature type="compositionally biased region" description="Polar residues" evidence="9">
    <location>
        <begin position="1"/>
        <end position="13"/>
    </location>
</feature>
<dbReference type="SMART" id="SM00146">
    <property type="entry name" value="PI3Kc"/>
    <property type="match status" value="1"/>
</dbReference>
<comment type="similarity">
    <text evidence="8">Belongs to the PI3/PI4-kinase family.</text>
</comment>
<dbReference type="FunFam" id="3.30.1520.10:FF:000006">
    <property type="entry name" value="Phosphatidylinositol 4-phosphate 3-kinase C2 domain-containing subunit alpha"/>
    <property type="match status" value="1"/>
</dbReference>
<dbReference type="Gene3D" id="3.30.1520.10">
    <property type="entry name" value="Phox-like domain"/>
    <property type="match status" value="1"/>
</dbReference>
<dbReference type="OrthoDB" id="67688at2759"/>
<dbReference type="InterPro" id="IPR035892">
    <property type="entry name" value="C2_domain_sf"/>
</dbReference>
<feature type="region of interest" description="Disordered" evidence="9">
    <location>
        <begin position="337"/>
        <end position="370"/>
    </location>
</feature>
<evidence type="ECO:0000313" key="16">
    <source>
        <dbReference type="EMBL" id="KAJ8024046.1"/>
    </source>
</evidence>
<feature type="domain" description="PI3K/PI4K catalytic" evidence="12">
    <location>
        <begin position="1181"/>
        <end position="1459"/>
    </location>
</feature>
<gene>
    <name evidence="16" type="ORF">HOLleu_36659</name>
</gene>
<dbReference type="GO" id="GO:0005524">
    <property type="term" value="F:ATP binding"/>
    <property type="evidence" value="ECO:0007669"/>
    <property type="project" value="UniProtKB-KW"/>
</dbReference>
<dbReference type="FunFam" id="1.10.1070.11:FF:000003">
    <property type="entry name" value="Phosphatidylinositol 4-phosphate 3-kinase C2 domain-containing subunit beta"/>
    <property type="match status" value="1"/>
</dbReference>
<dbReference type="InterPro" id="IPR000403">
    <property type="entry name" value="PI3/4_kinase_cat_dom"/>
</dbReference>
<feature type="region of interest" description="Disordered" evidence="9">
    <location>
        <begin position="251"/>
        <end position="310"/>
    </location>
</feature>
<feature type="domain" description="C2 PI3K-type" evidence="15">
    <location>
        <begin position="771"/>
        <end position="922"/>
    </location>
</feature>
<dbReference type="PROSITE" id="PS50004">
    <property type="entry name" value="C2"/>
    <property type="match status" value="1"/>
</dbReference>
<evidence type="ECO:0000259" key="12">
    <source>
        <dbReference type="PROSITE" id="PS50290"/>
    </source>
</evidence>
<feature type="compositionally biased region" description="Polar residues" evidence="9">
    <location>
        <begin position="355"/>
        <end position="370"/>
    </location>
</feature>
<dbReference type="GO" id="GO:0016303">
    <property type="term" value="F:1-phosphatidylinositol-3-kinase activity"/>
    <property type="evidence" value="ECO:0007669"/>
    <property type="project" value="UniProtKB-EC"/>
</dbReference>
<evidence type="ECO:0000256" key="3">
    <source>
        <dbReference type="ARBA" id="ARBA00022777"/>
    </source>
</evidence>
<dbReference type="InterPro" id="IPR002420">
    <property type="entry name" value="PI3K-type_C2_dom"/>
</dbReference>
<dbReference type="SMART" id="SM00144">
    <property type="entry name" value="PI3K_rbd"/>
    <property type="match status" value="1"/>
</dbReference>
<evidence type="ECO:0000256" key="2">
    <source>
        <dbReference type="ARBA" id="ARBA00022741"/>
    </source>
</evidence>
<feature type="region of interest" description="Disordered" evidence="9">
    <location>
        <begin position="210"/>
        <end position="234"/>
    </location>
</feature>
<comment type="caution">
    <text evidence="16">The sequence shown here is derived from an EMBL/GenBank/DDBJ whole genome shotgun (WGS) entry which is preliminary data.</text>
</comment>
<dbReference type="PROSITE" id="PS51546">
    <property type="entry name" value="PI3K_RBD"/>
    <property type="match status" value="1"/>
</dbReference>
<dbReference type="InterPro" id="IPR000341">
    <property type="entry name" value="PI3K_Ras-bd_dom"/>
</dbReference>
<dbReference type="GO" id="GO:0043491">
    <property type="term" value="P:phosphatidylinositol 3-kinase/protein kinase B signal transduction"/>
    <property type="evidence" value="ECO:0007669"/>
    <property type="project" value="TreeGrafter"/>
</dbReference>
<dbReference type="InterPro" id="IPR015433">
    <property type="entry name" value="PI3/4_kinase"/>
</dbReference>
<dbReference type="Gene3D" id="2.60.40.150">
    <property type="entry name" value="C2 domain"/>
    <property type="match status" value="2"/>
</dbReference>
<feature type="compositionally biased region" description="Polar residues" evidence="9">
    <location>
        <begin position="398"/>
        <end position="408"/>
    </location>
</feature>
<dbReference type="PROSITE" id="PS51545">
    <property type="entry name" value="PIK_HELICAL"/>
    <property type="match status" value="1"/>
</dbReference>
<evidence type="ECO:0000256" key="6">
    <source>
        <dbReference type="ARBA" id="ARBA00023985"/>
    </source>
</evidence>
<dbReference type="PROSITE" id="PS00915">
    <property type="entry name" value="PI3_4_KINASE_1"/>
    <property type="match status" value="1"/>
</dbReference>
<dbReference type="GO" id="GO:0005737">
    <property type="term" value="C:cytoplasm"/>
    <property type="evidence" value="ECO:0007669"/>
    <property type="project" value="TreeGrafter"/>
</dbReference>
<dbReference type="CDD" id="cd06883">
    <property type="entry name" value="PX_PI3K_C2"/>
    <property type="match status" value="1"/>
</dbReference>
<accession>A0A9Q0YRI7</accession>
<dbReference type="Pfam" id="PF00613">
    <property type="entry name" value="PI3Ka"/>
    <property type="match status" value="1"/>
</dbReference>
<name>A0A9Q0YRI7_HOLLE</name>
<feature type="compositionally biased region" description="Polar residues" evidence="9">
    <location>
        <begin position="121"/>
        <end position="133"/>
    </location>
</feature>
<evidence type="ECO:0000256" key="8">
    <source>
        <dbReference type="PROSITE-ProRule" id="PRU00880"/>
    </source>
</evidence>
<dbReference type="GO" id="GO:0005942">
    <property type="term" value="C:phosphatidylinositol 3-kinase complex"/>
    <property type="evidence" value="ECO:0007669"/>
    <property type="project" value="TreeGrafter"/>
</dbReference>
<dbReference type="SUPFAM" id="SSF48371">
    <property type="entry name" value="ARM repeat"/>
    <property type="match status" value="1"/>
</dbReference>
<evidence type="ECO:0000256" key="4">
    <source>
        <dbReference type="ARBA" id="ARBA00022840"/>
    </source>
</evidence>
<feature type="compositionally biased region" description="Basic and acidic residues" evidence="9">
    <location>
        <begin position="14"/>
        <end position="42"/>
    </location>
</feature>
<feature type="domain" description="PIK helical" evidence="13">
    <location>
        <begin position="938"/>
        <end position="1114"/>
    </location>
</feature>
<dbReference type="Pfam" id="PF00168">
    <property type="entry name" value="C2"/>
    <property type="match status" value="1"/>
</dbReference>
<dbReference type="Pfam" id="PF00787">
    <property type="entry name" value="PX"/>
    <property type="match status" value="1"/>
</dbReference>
<dbReference type="Gene3D" id="3.10.20.770">
    <property type="match status" value="1"/>
</dbReference>
<dbReference type="PANTHER" id="PTHR10048:SF14">
    <property type="entry name" value="LD28067P"/>
    <property type="match status" value="1"/>
</dbReference>
<keyword evidence="5" id="KW-0443">Lipid metabolism</keyword>
<evidence type="ECO:0000313" key="17">
    <source>
        <dbReference type="Proteomes" id="UP001152320"/>
    </source>
</evidence>
<dbReference type="Gene3D" id="1.10.1070.11">
    <property type="entry name" value="Phosphatidylinositol 3-/4-kinase, catalytic domain"/>
    <property type="match status" value="1"/>
</dbReference>
<evidence type="ECO:0000256" key="1">
    <source>
        <dbReference type="ARBA" id="ARBA00022679"/>
    </source>
</evidence>
<feature type="domain" description="C2" evidence="10">
    <location>
        <begin position="1639"/>
        <end position="1757"/>
    </location>
</feature>
<dbReference type="PROSITE" id="PS00916">
    <property type="entry name" value="PI3_4_KINASE_2"/>
    <property type="match status" value="1"/>
</dbReference>
<dbReference type="SMART" id="SM00145">
    <property type="entry name" value="PI3Ka"/>
    <property type="match status" value="1"/>
</dbReference>
<dbReference type="PANTHER" id="PTHR10048">
    <property type="entry name" value="PHOSPHATIDYLINOSITOL KINASE"/>
    <property type="match status" value="1"/>
</dbReference>
<dbReference type="InterPro" id="IPR016024">
    <property type="entry name" value="ARM-type_fold"/>
</dbReference>
<feature type="region of interest" description="Disordered" evidence="9">
    <location>
        <begin position="1"/>
        <end position="81"/>
    </location>
</feature>
<dbReference type="InterPro" id="IPR003903">
    <property type="entry name" value="UIM_dom"/>
</dbReference>
<feature type="compositionally biased region" description="Polar residues" evidence="9">
    <location>
        <begin position="251"/>
        <end position="276"/>
    </location>
</feature>
<dbReference type="InterPro" id="IPR001683">
    <property type="entry name" value="PX_dom"/>
</dbReference>
<dbReference type="Pfam" id="PF00794">
    <property type="entry name" value="PI3K_rbd"/>
    <property type="match status" value="1"/>
</dbReference>
<evidence type="ECO:0000256" key="7">
    <source>
        <dbReference type="ARBA" id="ARBA00029297"/>
    </source>
</evidence>
<feature type="compositionally biased region" description="Polar residues" evidence="9">
    <location>
        <begin position="294"/>
        <end position="307"/>
    </location>
</feature>
<dbReference type="EMBL" id="JAIZAY010000019">
    <property type="protein sequence ID" value="KAJ8024046.1"/>
    <property type="molecule type" value="Genomic_DNA"/>
</dbReference>
<dbReference type="PROSITE" id="PS50195">
    <property type="entry name" value="PX"/>
    <property type="match status" value="1"/>
</dbReference>
<keyword evidence="1" id="KW-0808">Transferase</keyword>
<dbReference type="SMART" id="SM00312">
    <property type="entry name" value="PX"/>
    <property type="match status" value="1"/>
</dbReference>
<dbReference type="CDD" id="cd05166">
    <property type="entry name" value="PI3Kc_II"/>
    <property type="match status" value="1"/>
</dbReference>
<dbReference type="CDD" id="cd04012">
    <property type="entry name" value="C2A_PI3K_class_II"/>
    <property type="match status" value="1"/>
</dbReference>
<dbReference type="InterPro" id="IPR029071">
    <property type="entry name" value="Ubiquitin-like_domsf"/>
</dbReference>